<accession>A0ABQ7RM34</accession>
<feature type="region of interest" description="Disordered" evidence="1">
    <location>
        <begin position="64"/>
        <end position="97"/>
    </location>
</feature>
<feature type="region of interest" description="Disordered" evidence="1">
    <location>
        <begin position="168"/>
        <end position="247"/>
    </location>
</feature>
<feature type="region of interest" description="Disordered" evidence="1">
    <location>
        <begin position="1"/>
        <end position="45"/>
    </location>
</feature>
<gene>
    <name evidence="2" type="ORF">KL946_001148</name>
</gene>
<protein>
    <submittedName>
        <fullName evidence="2">Uncharacterized protein</fullName>
    </submittedName>
</protein>
<feature type="compositionally biased region" description="Basic residues" evidence="1">
    <location>
        <begin position="112"/>
        <end position="132"/>
    </location>
</feature>
<dbReference type="Proteomes" id="UP000697297">
    <property type="component" value="Unassembled WGS sequence"/>
</dbReference>
<proteinExistence type="predicted"/>
<keyword evidence="3" id="KW-1185">Reference proteome</keyword>
<feature type="region of interest" description="Disordered" evidence="1">
    <location>
        <begin position="669"/>
        <end position="689"/>
    </location>
</feature>
<evidence type="ECO:0000313" key="2">
    <source>
        <dbReference type="EMBL" id="KAG7768330.1"/>
    </source>
</evidence>
<feature type="compositionally biased region" description="Polar residues" evidence="1">
    <location>
        <begin position="675"/>
        <end position="688"/>
    </location>
</feature>
<organism evidence="2 3">
    <name type="scientific">Ogataea haglerorum</name>
    <dbReference type="NCBI Taxonomy" id="1937702"/>
    <lineage>
        <taxon>Eukaryota</taxon>
        <taxon>Fungi</taxon>
        <taxon>Dikarya</taxon>
        <taxon>Ascomycota</taxon>
        <taxon>Saccharomycotina</taxon>
        <taxon>Pichiomycetes</taxon>
        <taxon>Pichiales</taxon>
        <taxon>Pichiaceae</taxon>
        <taxon>Ogataea</taxon>
    </lineage>
</organism>
<evidence type="ECO:0000256" key="1">
    <source>
        <dbReference type="SAM" id="MobiDB-lite"/>
    </source>
</evidence>
<reference evidence="2 3" key="1">
    <citation type="journal article" date="2021" name="G3 (Bethesda)">
        <title>Genomic diversity, chromosomal rearrangements, and interspecies hybridization in the ogataea polymorpha species complex.</title>
        <authorList>
            <person name="Hanson S.J."/>
            <person name="Cinneide E.O."/>
            <person name="Salzberg L.I."/>
            <person name="Wolfe K.H."/>
            <person name="McGowan J."/>
            <person name="Fitzpatrick D.A."/>
            <person name="Matlin K."/>
        </authorList>
    </citation>
    <scope>NUCLEOTIDE SEQUENCE [LARGE SCALE GENOMIC DNA]</scope>
    <source>
        <strain evidence="2">81-436-3</strain>
    </source>
</reference>
<evidence type="ECO:0000313" key="3">
    <source>
        <dbReference type="Proteomes" id="UP000697297"/>
    </source>
</evidence>
<sequence length="965" mass="110950">MDRTGGEDEKRPNLELRPRRALDSLRRRTNGESGALCSAGDRRAAPQTRKTGYFLLANQKWAIFRPSRPTNKPTRPENGPPAQTCSLQSPQAGGARGCLTYRVSKPAEADYRRKRAKTRGQQQHTRRTRNRRFLALPKPVYPDTAIKQKKAARKKEYCLSEFHLRRSNRKESASFSMPSSEGLQQRENSSSDSPPSGEDLEQLNHQFNSFRVRIPLTGNRRTRAAMASPRHERPGSQGPGPEDQHDHIRWSNDNDLSIIPRVLTKDPFNAVSSTFFRNHPEHCMNGELSDCMRGLGLMGLMNKNMADKRAEIAAPKPAVGKRTFSQIGAPGRPAGVQRSSFVQPGMTYIVRNDDDICSELRFTELFQDELKVKGTIQTGLAGIKFVGKIVNFIDNDLRSGDGSKMGIEGSVFSNLLRNTLCFDKDFRKYIGRHKRMNEDDPNWKPFYLDKFGYLKSNGSRATGLPKPKETKFPNTSIFHKITSMCGNKGCTYKCLAKWFDLPPFNEFVNTPAPPTPPGGRRKTMNNPENLLVCPQCQDLIMENFILMKLEVDIEDLLCDSRSPSTDLKIRNDMRYKRRRRLKPLTTYAGVGNSSLESGSTAASAISVPLTHIARPQYYNSEHTRGFIFGTGHQHFMENLRQRDENRARRIRLLDYLVLRQQWRHDSDLPPPFHFRQQTSSGEGYSTDSDFSDDELERNFIVENLDDEEDAFDDEDDEENEDDLDLEELYDVELSSGRSRRIENLLFERNINREQQNHRRGHVLARKLYKNSSSKLKLHLYVSINRLTGELFMIPGNLDRNNWSSEENDGELFEDYQTFLRIYRLFNGDGGDSREESSKQYREFHEYLQTNKQCERQRVQKLLLLNLITNPNLYMFKPESKPILYDVSTPLPVVVSPNILPSMGPPFSKRKNKQHEEEEAQMKDTLIQYLNENVNFSHDHTKVLKFSPNYSNRLNLFGSLYSFSYS</sequence>
<feature type="region of interest" description="Disordered" evidence="1">
    <location>
        <begin position="109"/>
        <end position="152"/>
    </location>
</feature>
<dbReference type="EMBL" id="JAHLUN010000002">
    <property type="protein sequence ID" value="KAG7768330.1"/>
    <property type="molecule type" value="Genomic_DNA"/>
</dbReference>
<name>A0ABQ7RM34_9ASCO</name>
<feature type="compositionally biased region" description="Polar residues" evidence="1">
    <location>
        <begin position="173"/>
        <end position="194"/>
    </location>
</feature>
<feature type="compositionally biased region" description="Basic and acidic residues" evidence="1">
    <location>
        <begin position="1"/>
        <end position="30"/>
    </location>
</feature>
<feature type="compositionally biased region" description="Polar residues" evidence="1">
    <location>
        <begin position="81"/>
        <end position="91"/>
    </location>
</feature>
<comment type="caution">
    <text evidence="2">The sequence shown here is derived from an EMBL/GenBank/DDBJ whole genome shotgun (WGS) entry which is preliminary data.</text>
</comment>